<dbReference type="AlphaFoldDB" id="A0A239U2J4"/>
<name>A0A239U2J4_9FIRM</name>
<evidence type="ECO:0000256" key="1">
    <source>
        <dbReference type="SAM" id="MobiDB-lite"/>
    </source>
</evidence>
<evidence type="ECO:0008006" key="5">
    <source>
        <dbReference type="Google" id="ProtNLM"/>
    </source>
</evidence>
<feature type="region of interest" description="Disordered" evidence="1">
    <location>
        <begin position="97"/>
        <end position="127"/>
    </location>
</feature>
<evidence type="ECO:0000313" key="3">
    <source>
        <dbReference type="EMBL" id="SNV04361.1"/>
    </source>
</evidence>
<keyword evidence="2" id="KW-0472">Membrane</keyword>
<evidence type="ECO:0000256" key="2">
    <source>
        <dbReference type="SAM" id="Phobius"/>
    </source>
</evidence>
<protein>
    <recommendedName>
        <fullName evidence="5">TonB C-terminal domain-containing protein</fullName>
    </recommendedName>
</protein>
<dbReference type="EMBL" id="LT906446">
    <property type="protein sequence ID" value="SNV04361.1"/>
    <property type="molecule type" value="Genomic_DNA"/>
</dbReference>
<keyword evidence="2" id="KW-0812">Transmembrane</keyword>
<dbReference type="GeneID" id="78507955"/>
<organism evidence="3 4">
    <name type="scientific">Megamonas hypermegale</name>
    <dbReference type="NCBI Taxonomy" id="158847"/>
    <lineage>
        <taxon>Bacteria</taxon>
        <taxon>Bacillati</taxon>
        <taxon>Bacillota</taxon>
        <taxon>Negativicutes</taxon>
        <taxon>Selenomonadales</taxon>
        <taxon>Selenomonadaceae</taxon>
        <taxon>Megamonas</taxon>
    </lineage>
</organism>
<accession>A0A239U2J4</accession>
<reference evidence="3 4" key="1">
    <citation type="submission" date="2017-06" db="EMBL/GenBank/DDBJ databases">
        <authorList>
            <consortium name="Pathogen Informatics"/>
        </authorList>
    </citation>
    <scope>NUCLEOTIDE SEQUENCE [LARGE SCALE GENOMIC DNA]</scope>
    <source>
        <strain evidence="3 4">NCTC10570</strain>
    </source>
</reference>
<proteinExistence type="predicted"/>
<sequence length="270" mass="30681">MQTKNYLKIGLIISLIAHVGFFAVGGYVMSNMTNSLNSMSAQKDNITQDDITYVDIQLPKETTTDDITSSEQQISSQSDITVTQENIEVAPKIEQLEEEKETPKEEVKQNIASPTPATSPKEKKPKYRKLSDLNIRLGKIDESQYDFIKQIQLDVDNPENLKSYNPTIKKSAEPVYDHNLIPESEEIFVIVEYIMDDNGKIIQADFKYSSEDSDPDLSPEVAEDLNVAALEALQKFEIIPPRDKKGNIVRMPYQQKFKFTHDTSENDEQP</sequence>
<keyword evidence="2" id="KW-1133">Transmembrane helix</keyword>
<feature type="transmembrane region" description="Helical" evidence="2">
    <location>
        <begin position="6"/>
        <end position="29"/>
    </location>
</feature>
<evidence type="ECO:0000313" key="4">
    <source>
        <dbReference type="Proteomes" id="UP000215383"/>
    </source>
</evidence>
<dbReference type="RefSeq" id="WP_027889122.1">
    <property type="nucleotide sequence ID" value="NZ_LT906446.1"/>
</dbReference>
<gene>
    <name evidence="3" type="ORF">SAMEA4364220_01970</name>
</gene>
<dbReference type="Proteomes" id="UP000215383">
    <property type="component" value="Chromosome 1"/>
</dbReference>
<keyword evidence="4" id="KW-1185">Reference proteome</keyword>